<dbReference type="AlphaFoldDB" id="V3YYU1"/>
<feature type="compositionally biased region" description="Polar residues" evidence="1">
    <location>
        <begin position="80"/>
        <end position="103"/>
    </location>
</feature>
<proteinExistence type="predicted"/>
<feature type="region of interest" description="Disordered" evidence="1">
    <location>
        <begin position="68"/>
        <end position="103"/>
    </location>
</feature>
<keyword evidence="2" id="KW-0472">Membrane</keyword>
<dbReference type="GeneID" id="20241128"/>
<dbReference type="RefSeq" id="XP_009065929.1">
    <property type="nucleotide sequence ID" value="XM_009067681.1"/>
</dbReference>
<dbReference type="EMBL" id="KB203711">
    <property type="protein sequence ID" value="ESO83323.1"/>
    <property type="molecule type" value="Genomic_DNA"/>
</dbReference>
<evidence type="ECO:0000256" key="1">
    <source>
        <dbReference type="SAM" id="MobiDB-lite"/>
    </source>
</evidence>
<organism evidence="3 4">
    <name type="scientific">Lottia gigantea</name>
    <name type="common">Giant owl limpet</name>
    <dbReference type="NCBI Taxonomy" id="225164"/>
    <lineage>
        <taxon>Eukaryota</taxon>
        <taxon>Metazoa</taxon>
        <taxon>Spiralia</taxon>
        <taxon>Lophotrochozoa</taxon>
        <taxon>Mollusca</taxon>
        <taxon>Gastropoda</taxon>
        <taxon>Patellogastropoda</taxon>
        <taxon>Lottioidea</taxon>
        <taxon>Lottiidae</taxon>
        <taxon>Lottia</taxon>
    </lineage>
</organism>
<dbReference type="CTD" id="20241128"/>
<dbReference type="HOGENOM" id="CLU_1462907_0_0_1"/>
<dbReference type="Proteomes" id="UP000030746">
    <property type="component" value="Unassembled WGS sequence"/>
</dbReference>
<feature type="compositionally biased region" description="Basic and acidic residues" evidence="1">
    <location>
        <begin position="68"/>
        <end position="79"/>
    </location>
</feature>
<keyword evidence="2" id="KW-0812">Transmembrane</keyword>
<name>V3YYU1_LOTGI</name>
<reference evidence="3 4" key="1">
    <citation type="journal article" date="2013" name="Nature">
        <title>Insights into bilaterian evolution from three spiralian genomes.</title>
        <authorList>
            <person name="Simakov O."/>
            <person name="Marletaz F."/>
            <person name="Cho S.J."/>
            <person name="Edsinger-Gonzales E."/>
            <person name="Havlak P."/>
            <person name="Hellsten U."/>
            <person name="Kuo D.H."/>
            <person name="Larsson T."/>
            <person name="Lv J."/>
            <person name="Arendt D."/>
            <person name="Savage R."/>
            <person name="Osoegawa K."/>
            <person name="de Jong P."/>
            <person name="Grimwood J."/>
            <person name="Chapman J.A."/>
            <person name="Shapiro H."/>
            <person name="Aerts A."/>
            <person name="Otillar R.P."/>
            <person name="Terry A.Y."/>
            <person name="Boore J.L."/>
            <person name="Grigoriev I.V."/>
            <person name="Lindberg D.R."/>
            <person name="Seaver E.C."/>
            <person name="Weisblat D.A."/>
            <person name="Putnam N.H."/>
            <person name="Rokhsar D.S."/>
        </authorList>
    </citation>
    <scope>NUCLEOTIDE SEQUENCE [LARGE SCALE GENOMIC DNA]</scope>
</reference>
<keyword evidence="2" id="KW-1133">Transmembrane helix</keyword>
<dbReference type="KEGG" id="lgi:LOTGIDRAFT_169345"/>
<sequence>MTHTTDTCQFEKDVKEEEYQCVSNKKSDKYPIGYVLTLQVKGELSPGRVQWGCVHPLGYNKSLNIAVENHDTTSRKPTEPKTSSTHYDKTPTPTQSPRPANNVCTQQNNSNTILTAICVVGVLVLINIIFHVMSLYDKRKQDYAKQGSSKPLALEPRGPESNYAGLDNIMDDGHTYDTAQAAGVP</sequence>
<keyword evidence="4" id="KW-1185">Reference proteome</keyword>
<evidence type="ECO:0000256" key="2">
    <source>
        <dbReference type="SAM" id="Phobius"/>
    </source>
</evidence>
<accession>V3YYU1</accession>
<protein>
    <submittedName>
        <fullName evidence="3">Uncharacterized protein</fullName>
    </submittedName>
</protein>
<gene>
    <name evidence="3" type="ORF">LOTGIDRAFT_169345</name>
</gene>
<feature type="transmembrane region" description="Helical" evidence="2">
    <location>
        <begin position="113"/>
        <end position="136"/>
    </location>
</feature>
<evidence type="ECO:0000313" key="4">
    <source>
        <dbReference type="Proteomes" id="UP000030746"/>
    </source>
</evidence>
<feature type="region of interest" description="Disordered" evidence="1">
    <location>
        <begin position="147"/>
        <end position="185"/>
    </location>
</feature>
<evidence type="ECO:0000313" key="3">
    <source>
        <dbReference type="EMBL" id="ESO83323.1"/>
    </source>
</evidence>